<organism evidence="10">
    <name type="scientific">Diabrotica virgifera virgifera</name>
    <name type="common">western corn rootworm</name>
    <dbReference type="NCBI Taxonomy" id="50390"/>
    <lineage>
        <taxon>Eukaryota</taxon>
        <taxon>Metazoa</taxon>
        <taxon>Ecdysozoa</taxon>
        <taxon>Arthropoda</taxon>
        <taxon>Hexapoda</taxon>
        <taxon>Insecta</taxon>
        <taxon>Pterygota</taxon>
        <taxon>Neoptera</taxon>
        <taxon>Endopterygota</taxon>
        <taxon>Coleoptera</taxon>
        <taxon>Polyphaga</taxon>
        <taxon>Cucujiformia</taxon>
        <taxon>Chrysomeloidea</taxon>
        <taxon>Chrysomelidae</taxon>
        <taxon>Galerucinae</taxon>
        <taxon>Diabroticina</taxon>
        <taxon>Diabroticites</taxon>
        <taxon>Diabrotica</taxon>
    </lineage>
</organism>
<name>A0A6P7EY28_DIAVI</name>
<evidence type="ECO:0000256" key="3">
    <source>
        <dbReference type="ARBA" id="ARBA00022989"/>
    </source>
</evidence>
<sequence length="146" mass="16287">MSVQKYGTEYLRSYPGLLKVCEQVLNISVIIAGSICGFLFKTILLNFNAIYALCTTLFFLIVHYKALFTKSTFPWDWIECANSLAVAVVYALGASITLSELSKEYIVAGIIGYITAMAYVLETIDGFKLAVTPRARYVWTTPNMPE</sequence>
<protein>
    <submittedName>
        <fullName evidence="10">Uncharacterized protein LOC114324439 isoform X1</fullName>
    </submittedName>
</protein>
<evidence type="ECO:0000259" key="7">
    <source>
        <dbReference type="PROSITE" id="PS51225"/>
    </source>
</evidence>
<dbReference type="AlphaFoldDB" id="A0A6P7EY28"/>
<feature type="domain" description="MARVEL" evidence="7">
    <location>
        <begin position="10"/>
        <end position="131"/>
    </location>
</feature>
<keyword evidence="4 5" id="KW-0472">Membrane</keyword>
<dbReference type="InterPro" id="IPR008253">
    <property type="entry name" value="Marvel"/>
</dbReference>
<keyword evidence="2 5" id="KW-0812">Transmembrane</keyword>
<feature type="transmembrane region" description="Helical" evidence="6">
    <location>
        <begin position="80"/>
        <end position="99"/>
    </location>
</feature>
<evidence type="ECO:0000313" key="10">
    <source>
        <dbReference type="RefSeq" id="XP_028128099.1"/>
    </source>
</evidence>
<evidence type="ECO:0000313" key="9">
    <source>
        <dbReference type="Proteomes" id="UP001652700"/>
    </source>
</evidence>
<dbReference type="Proteomes" id="UP001652700">
    <property type="component" value="Unplaced"/>
</dbReference>
<accession>A0A6P7EY28</accession>
<keyword evidence="9" id="KW-1185">Reference proteome</keyword>
<keyword evidence="3 6" id="KW-1133">Transmembrane helix</keyword>
<proteinExistence type="predicted"/>
<evidence type="ECO:0000256" key="2">
    <source>
        <dbReference type="ARBA" id="ARBA00022692"/>
    </source>
</evidence>
<evidence type="ECO:0000313" key="8">
    <source>
        <dbReference type="EnsemblMetazoa" id="XP_028128099.1"/>
    </source>
</evidence>
<reference evidence="10" key="1">
    <citation type="submission" date="2025-04" db="UniProtKB">
        <authorList>
            <consortium name="RefSeq"/>
        </authorList>
    </citation>
    <scope>IDENTIFICATION</scope>
    <source>
        <tissue evidence="10">Whole insect</tissue>
    </source>
</reference>
<evidence type="ECO:0000256" key="1">
    <source>
        <dbReference type="ARBA" id="ARBA00004141"/>
    </source>
</evidence>
<dbReference type="EnsemblMetazoa" id="XM_028272298.2">
    <property type="protein sequence ID" value="XP_028128099.1"/>
    <property type="gene ID" value="LOC114324439"/>
</dbReference>
<evidence type="ECO:0000256" key="5">
    <source>
        <dbReference type="PROSITE-ProRule" id="PRU00581"/>
    </source>
</evidence>
<dbReference type="GeneID" id="114324439"/>
<dbReference type="PROSITE" id="PS51225">
    <property type="entry name" value="MARVEL"/>
    <property type="match status" value="1"/>
</dbReference>
<feature type="transmembrane region" description="Helical" evidence="6">
    <location>
        <begin position="49"/>
        <end position="68"/>
    </location>
</feature>
<dbReference type="InParanoid" id="A0A6P7EY28"/>
<dbReference type="KEGG" id="dvv:114324439"/>
<evidence type="ECO:0000256" key="4">
    <source>
        <dbReference type="ARBA" id="ARBA00023136"/>
    </source>
</evidence>
<evidence type="ECO:0000256" key="6">
    <source>
        <dbReference type="SAM" id="Phobius"/>
    </source>
</evidence>
<comment type="subcellular location">
    <subcellularLocation>
        <location evidence="1">Membrane</location>
        <topology evidence="1">Multi-pass membrane protein</topology>
    </subcellularLocation>
</comment>
<dbReference type="OrthoDB" id="10028364at2759"/>
<reference evidence="8" key="2">
    <citation type="submission" date="2025-05" db="UniProtKB">
        <authorList>
            <consortium name="EnsemblMetazoa"/>
        </authorList>
    </citation>
    <scope>IDENTIFICATION</scope>
</reference>
<gene>
    <name evidence="10" type="primary">LOC114324439</name>
</gene>
<dbReference type="RefSeq" id="XP_028128099.1">
    <property type="nucleotide sequence ID" value="XM_028272298.1"/>
</dbReference>
<feature type="transmembrane region" description="Helical" evidence="6">
    <location>
        <begin position="105"/>
        <end position="124"/>
    </location>
</feature>
<dbReference type="GO" id="GO:0016020">
    <property type="term" value="C:membrane"/>
    <property type="evidence" value="ECO:0007669"/>
    <property type="project" value="UniProtKB-SubCell"/>
</dbReference>